<evidence type="ECO:0000313" key="2">
    <source>
        <dbReference type="Proteomes" id="UP001139461"/>
    </source>
</evidence>
<accession>A0A9X1QVW4</accession>
<dbReference type="AlphaFoldDB" id="A0A9X1QVW4"/>
<dbReference type="PROSITE" id="PS51257">
    <property type="entry name" value="PROKAR_LIPOPROTEIN"/>
    <property type="match status" value="1"/>
</dbReference>
<dbReference type="EMBL" id="JAIRBA010000004">
    <property type="protein sequence ID" value="MCG2418093.1"/>
    <property type="molecule type" value="Genomic_DNA"/>
</dbReference>
<name>A0A9X1QVW4_9FLAO</name>
<gene>
    <name evidence="1" type="ORF">K8089_03590</name>
</gene>
<sequence>MKKIFLMLMLSAAVFSCKNSEEKDKTTEEITTEEAATNADNFNAFKGDYIDSNGAVVLMGTNFIYGVKRNDISDQLSKQVAAVKENDFDMVNVVVRGTVSKNTDTDSEWEEVITINEILRVSDKPSEADIKFEESAKNN</sequence>
<protein>
    <submittedName>
        <fullName evidence="1">Uncharacterized protein</fullName>
    </submittedName>
</protein>
<keyword evidence="2" id="KW-1185">Reference proteome</keyword>
<reference evidence="1" key="1">
    <citation type="submission" date="2021-09" db="EMBL/GenBank/DDBJ databases">
        <title>Genome of Aequorivita sp. strain F47161.</title>
        <authorList>
            <person name="Wang Y."/>
        </authorList>
    </citation>
    <scope>NUCLEOTIDE SEQUENCE</scope>
    <source>
        <strain evidence="1">F47161</strain>
    </source>
</reference>
<proteinExistence type="predicted"/>
<dbReference type="Proteomes" id="UP001139461">
    <property type="component" value="Unassembled WGS sequence"/>
</dbReference>
<comment type="caution">
    <text evidence="1">The sequence shown here is derived from an EMBL/GenBank/DDBJ whole genome shotgun (WGS) entry which is preliminary data.</text>
</comment>
<evidence type="ECO:0000313" key="1">
    <source>
        <dbReference type="EMBL" id="MCG2418093.1"/>
    </source>
</evidence>
<organism evidence="1 2">
    <name type="scientific">Aequorivita vitellina</name>
    <dbReference type="NCBI Taxonomy" id="2874475"/>
    <lineage>
        <taxon>Bacteria</taxon>
        <taxon>Pseudomonadati</taxon>
        <taxon>Bacteroidota</taxon>
        <taxon>Flavobacteriia</taxon>
        <taxon>Flavobacteriales</taxon>
        <taxon>Flavobacteriaceae</taxon>
        <taxon>Aequorivita</taxon>
    </lineage>
</organism>
<dbReference type="RefSeq" id="WP_237601905.1">
    <property type="nucleotide sequence ID" value="NZ_JAIRBA010000004.1"/>
</dbReference>